<organism evidence="2 3">
    <name type="scientific">Carnegiea gigantea</name>
    <dbReference type="NCBI Taxonomy" id="171969"/>
    <lineage>
        <taxon>Eukaryota</taxon>
        <taxon>Viridiplantae</taxon>
        <taxon>Streptophyta</taxon>
        <taxon>Embryophyta</taxon>
        <taxon>Tracheophyta</taxon>
        <taxon>Spermatophyta</taxon>
        <taxon>Magnoliopsida</taxon>
        <taxon>eudicotyledons</taxon>
        <taxon>Gunneridae</taxon>
        <taxon>Pentapetalae</taxon>
        <taxon>Caryophyllales</taxon>
        <taxon>Cactineae</taxon>
        <taxon>Cactaceae</taxon>
        <taxon>Cactoideae</taxon>
        <taxon>Echinocereeae</taxon>
        <taxon>Carnegiea</taxon>
    </lineage>
</organism>
<comment type="caution">
    <text evidence="2">The sequence shown here is derived from an EMBL/GenBank/DDBJ whole genome shotgun (WGS) entry which is preliminary data.</text>
</comment>
<gene>
    <name evidence="2" type="ORF">Cgig2_026152</name>
</gene>
<dbReference type="AlphaFoldDB" id="A0A9Q1Q3R0"/>
<accession>A0A9Q1Q3R0</accession>
<keyword evidence="3" id="KW-1185">Reference proteome</keyword>
<evidence type="ECO:0000313" key="2">
    <source>
        <dbReference type="EMBL" id="KAJ8428607.1"/>
    </source>
</evidence>
<sequence>MADIPPPHCFGLSSGSVEPSTPSSHSEVISIAPAIPHHVHAPSQPPEPTITLLTVPHSTNSIPLLSSSSPVACYPFYFNNFPATYNSHLSSPLNVPPSVSQDSVFRLPGHRVSNSTFEVVSQTDLVHYTLMGLGWEYETLVTTLTHLPLQLTFDDLRHACCSMNSVSDSWTEMIIPSTIRLLPPNTRAPLRNPHPTAALTTTPVIITLIVAVVGIIIVTVRTVAVVVAIELKSVLYFSVSECGCRYVYEQFGFIML</sequence>
<reference evidence="2" key="1">
    <citation type="submission" date="2022-04" db="EMBL/GenBank/DDBJ databases">
        <title>Carnegiea gigantea Genome sequencing and assembly v2.</title>
        <authorList>
            <person name="Copetti D."/>
            <person name="Sanderson M.J."/>
            <person name="Burquez A."/>
            <person name="Wojciechowski M.F."/>
        </authorList>
    </citation>
    <scope>NUCLEOTIDE SEQUENCE</scope>
    <source>
        <strain evidence="2">SGP5-SGP5p</strain>
        <tissue evidence="2">Aerial part</tissue>
    </source>
</reference>
<protein>
    <submittedName>
        <fullName evidence="2">Uncharacterized protein</fullName>
    </submittedName>
</protein>
<name>A0A9Q1Q3R0_9CARY</name>
<evidence type="ECO:0000256" key="1">
    <source>
        <dbReference type="SAM" id="Phobius"/>
    </source>
</evidence>
<proteinExistence type="predicted"/>
<keyword evidence="1" id="KW-0812">Transmembrane</keyword>
<dbReference type="Proteomes" id="UP001153076">
    <property type="component" value="Unassembled WGS sequence"/>
</dbReference>
<evidence type="ECO:0000313" key="3">
    <source>
        <dbReference type="Proteomes" id="UP001153076"/>
    </source>
</evidence>
<keyword evidence="1" id="KW-0472">Membrane</keyword>
<dbReference type="EMBL" id="JAKOGI010000989">
    <property type="protein sequence ID" value="KAJ8428607.1"/>
    <property type="molecule type" value="Genomic_DNA"/>
</dbReference>
<feature type="transmembrane region" description="Helical" evidence="1">
    <location>
        <begin position="204"/>
        <end position="229"/>
    </location>
</feature>
<keyword evidence="1" id="KW-1133">Transmembrane helix</keyword>